<evidence type="ECO:0000313" key="2">
    <source>
        <dbReference type="EMBL" id="KAJ8609811.1"/>
    </source>
</evidence>
<gene>
    <name evidence="2" type="ORF">CTAYLR_007189</name>
</gene>
<reference evidence="2" key="1">
    <citation type="submission" date="2023-01" db="EMBL/GenBank/DDBJ databases">
        <title>Metagenome sequencing of chrysophaentin producing Chrysophaeum taylorii.</title>
        <authorList>
            <person name="Davison J."/>
            <person name="Bewley C."/>
        </authorList>
    </citation>
    <scope>NUCLEOTIDE SEQUENCE</scope>
    <source>
        <strain evidence="2">NIES-1699</strain>
    </source>
</reference>
<keyword evidence="3" id="KW-1185">Reference proteome</keyword>
<organism evidence="2 3">
    <name type="scientific">Chrysophaeum taylorii</name>
    <dbReference type="NCBI Taxonomy" id="2483200"/>
    <lineage>
        <taxon>Eukaryota</taxon>
        <taxon>Sar</taxon>
        <taxon>Stramenopiles</taxon>
        <taxon>Ochrophyta</taxon>
        <taxon>Pelagophyceae</taxon>
        <taxon>Pelagomonadales</taxon>
        <taxon>Pelagomonadaceae</taxon>
        <taxon>Chrysophaeum</taxon>
    </lineage>
</organism>
<dbReference type="EMBL" id="JAQMWT010000130">
    <property type="protein sequence ID" value="KAJ8609811.1"/>
    <property type="molecule type" value="Genomic_DNA"/>
</dbReference>
<dbReference type="PANTHER" id="PTHR48004">
    <property type="entry name" value="OS01G0149700 PROTEIN"/>
    <property type="match status" value="1"/>
</dbReference>
<name>A0AAD7UL68_9STRA</name>
<accession>A0AAD7UL68</accession>
<proteinExistence type="predicted"/>
<dbReference type="SUPFAM" id="SSF52058">
    <property type="entry name" value="L domain-like"/>
    <property type="match status" value="1"/>
</dbReference>
<comment type="caution">
    <text evidence="2">The sequence shown here is derived from an EMBL/GenBank/DDBJ whole genome shotgun (WGS) entry which is preliminary data.</text>
</comment>
<dbReference type="Pfam" id="PF13855">
    <property type="entry name" value="LRR_8"/>
    <property type="match status" value="1"/>
</dbReference>
<dbReference type="FunFam" id="3.80.10.10:FF:000383">
    <property type="entry name" value="Leucine-rich repeat receptor protein kinase EMS1"/>
    <property type="match status" value="1"/>
</dbReference>
<keyword evidence="1" id="KW-0677">Repeat</keyword>
<evidence type="ECO:0000313" key="3">
    <source>
        <dbReference type="Proteomes" id="UP001230188"/>
    </source>
</evidence>
<sequence length="148" mass="16074">MFGNSLKGQIETKRLPTSLTHLDLSHNNLSGPLPASIGALRKLRGLFLERNDLSGCLPDSLGDLRFLEILKLNHNDFEGRLPSLGGCRNLTTLWLHQNPKLAGDLPVALAALATVYLTHTKVKTTPATLQHFISKGCNLQLGGGLEED</sequence>
<dbReference type="PANTHER" id="PTHR48004:SF59">
    <property type="entry name" value="LEUCINE-RICH REPEAT-CONTAINING N-TERMINAL PLANT-TYPE DOMAIN-CONTAINING PROTEIN"/>
    <property type="match status" value="1"/>
</dbReference>
<dbReference type="Proteomes" id="UP001230188">
    <property type="component" value="Unassembled WGS sequence"/>
</dbReference>
<evidence type="ECO:0000256" key="1">
    <source>
        <dbReference type="ARBA" id="ARBA00022737"/>
    </source>
</evidence>
<dbReference type="InterPro" id="IPR052941">
    <property type="entry name" value="StomDev_PlantInt_Reg"/>
</dbReference>
<dbReference type="InterPro" id="IPR032675">
    <property type="entry name" value="LRR_dom_sf"/>
</dbReference>
<dbReference type="Gene3D" id="3.80.10.10">
    <property type="entry name" value="Ribonuclease Inhibitor"/>
    <property type="match status" value="1"/>
</dbReference>
<dbReference type="InterPro" id="IPR001611">
    <property type="entry name" value="Leu-rich_rpt"/>
</dbReference>
<dbReference type="AlphaFoldDB" id="A0AAD7UL68"/>
<protein>
    <submittedName>
        <fullName evidence="2">Uncharacterized protein</fullName>
    </submittedName>
</protein>